<keyword evidence="10" id="KW-1185">Reference proteome</keyword>
<protein>
    <recommendedName>
        <fullName evidence="7">Spermidine/putrescine import ATP-binding protein PotA</fullName>
        <ecNumber evidence="7">7.6.2.11</ecNumber>
    </recommendedName>
</protein>
<dbReference type="InterPro" id="IPR017871">
    <property type="entry name" value="ABC_transporter-like_CS"/>
</dbReference>
<evidence type="ECO:0000256" key="3">
    <source>
        <dbReference type="ARBA" id="ARBA00022741"/>
    </source>
</evidence>
<organism evidence="9 10">
    <name type="scientific">Dolosicoccus paucivorans</name>
    <dbReference type="NCBI Taxonomy" id="84521"/>
    <lineage>
        <taxon>Bacteria</taxon>
        <taxon>Bacillati</taxon>
        <taxon>Bacillota</taxon>
        <taxon>Bacilli</taxon>
        <taxon>Lactobacillales</taxon>
        <taxon>Aerococcaceae</taxon>
        <taxon>Dolosicoccus</taxon>
    </lineage>
</organism>
<dbReference type="PANTHER" id="PTHR42781:SF4">
    <property type="entry name" value="SPERMIDINE_PUTRESCINE IMPORT ATP-BINDING PROTEIN POTA"/>
    <property type="match status" value="1"/>
</dbReference>
<dbReference type="PANTHER" id="PTHR42781">
    <property type="entry name" value="SPERMIDINE/PUTRESCINE IMPORT ATP-BINDING PROTEIN POTA"/>
    <property type="match status" value="1"/>
</dbReference>
<keyword evidence="5 7" id="KW-1278">Translocase</keyword>
<evidence type="ECO:0000256" key="7">
    <source>
        <dbReference type="RuleBase" id="RU364083"/>
    </source>
</evidence>
<dbReference type="Gene3D" id="3.40.50.300">
    <property type="entry name" value="P-loop containing nucleotide triphosphate hydrolases"/>
    <property type="match status" value="1"/>
</dbReference>
<evidence type="ECO:0000313" key="9">
    <source>
        <dbReference type="EMBL" id="PMC58701.1"/>
    </source>
</evidence>
<evidence type="ECO:0000256" key="5">
    <source>
        <dbReference type="ARBA" id="ARBA00022967"/>
    </source>
</evidence>
<dbReference type="SUPFAM" id="SSF50331">
    <property type="entry name" value="MOP-like"/>
    <property type="match status" value="1"/>
</dbReference>
<dbReference type="EC" id="7.6.2.11" evidence="7"/>
<dbReference type="InterPro" id="IPR050093">
    <property type="entry name" value="ABC_SmlMolc_Importer"/>
</dbReference>
<dbReference type="SUPFAM" id="SSF52540">
    <property type="entry name" value="P-loop containing nucleoside triphosphate hydrolases"/>
    <property type="match status" value="1"/>
</dbReference>
<keyword evidence="3 7" id="KW-0547">Nucleotide-binding</keyword>
<dbReference type="RefSeq" id="WP_092083751.1">
    <property type="nucleotide sequence ID" value="NZ_FNEL01000001.1"/>
</dbReference>
<dbReference type="Pfam" id="PF08402">
    <property type="entry name" value="TOBE_2"/>
    <property type="match status" value="1"/>
</dbReference>
<gene>
    <name evidence="7" type="primary">potA</name>
    <name evidence="9" type="ORF">CJ205_02650</name>
</gene>
<comment type="catalytic activity">
    <reaction evidence="7">
        <text>ATP + H2O + polyamine-[polyamine-binding protein]Side 1 = ADP + phosphate + polyamineSide 2 + [polyamine-binding protein]Side 1.</text>
        <dbReference type="EC" id="7.6.2.11"/>
    </reaction>
</comment>
<reference evidence="9 10" key="1">
    <citation type="submission" date="2017-09" db="EMBL/GenBank/DDBJ databases">
        <title>Bacterial strain isolated from the female urinary microbiota.</title>
        <authorList>
            <person name="Thomas-White K."/>
            <person name="Kumar N."/>
            <person name="Forster S."/>
            <person name="Putonti C."/>
            <person name="Lawley T."/>
            <person name="Wolfe A.J."/>
        </authorList>
    </citation>
    <scope>NUCLEOTIDE SEQUENCE [LARGE SCALE GENOMIC DNA]</scope>
    <source>
        <strain evidence="9 10">UMB0852</strain>
    </source>
</reference>
<dbReference type="InterPro" id="IPR003439">
    <property type="entry name" value="ABC_transporter-like_ATP-bd"/>
</dbReference>
<keyword evidence="4 7" id="KW-0067">ATP-binding</keyword>
<dbReference type="OrthoDB" id="9790614at2"/>
<evidence type="ECO:0000256" key="1">
    <source>
        <dbReference type="ARBA" id="ARBA00022448"/>
    </source>
</evidence>
<dbReference type="InterPro" id="IPR013611">
    <property type="entry name" value="Transp-assoc_OB_typ2"/>
</dbReference>
<comment type="similarity">
    <text evidence="7">Belongs to the ABC transporter superfamily. Spermidine/putrescine importer (TC 3.A.1.11.1) family.</text>
</comment>
<feature type="domain" description="ABC transporter" evidence="8">
    <location>
        <begin position="7"/>
        <end position="237"/>
    </location>
</feature>
<dbReference type="GO" id="GO:0015417">
    <property type="term" value="F:ABC-type polyamine transporter activity"/>
    <property type="evidence" value="ECO:0007669"/>
    <property type="project" value="UniProtKB-EC"/>
</dbReference>
<dbReference type="Pfam" id="PF00005">
    <property type="entry name" value="ABC_tran"/>
    <property type="match status" value="1"/>
</dbReference>
<dbReference type="SMART" id="SM00382">
    <property type="entry name" value="AAA"/>
    <property type="match status" value="1"/>
</dbReference>
<dbReference type="GO" id="GO:0043190">
    <property type="term" value="C:ATP-binding cassette (ABC) transporter complex"/>
    <property type="evidence" value="ECO:0007669"/>
    <property type="project" value="InterPro"/>
</dbReference>
<dbReference type="Proteomes" id="UP000235682">
    <property type="component" value="Unassembled WGS sequence"/>
</dbReference>
<comment type="subunit">
    <text evidence="7">The complex is composed of two ATP-binding proteins (PotA), two transmembrane proteins (PotB and PotC) and a solute-binding protein (PotD).</text>
</comment>
<accession>A0A1G8IKN6</accession>
<proteinExistence type="inferred from homology"/>
<name>A0A1G8IKN6_9LACT</name>
<dbReference type="PROSITE" id="PS50893">
    <property type="entry name" value="ABC_TRANSPORTER_2"/>
    <property type="match status" value="1"/>
</dbReference>
<dbReference type="InterPro" id="IPR003593">
    <property type="entry name" value="AAA+_ATPase"/>
</dbReference>
<evidence type="ECO:0000256" key="6">
    <source>
        <dbReference type="ARBA" id="ARBA00023136"/>
    </source>
</evidence>
<dbReference type="AlphaFoldDB" id="A0A1G8IKN6"/>
<dbReference type="GO" id="GO:0005524">
    <property type="term" value="F:ATP binding"/>
    <property type="evidence" value="ECO:0007669"/>
    <property type="project" value="UniProtKB-KW"/>
</dbReference>
<dbReference type="Gene3D" id="2.40.50.100">
    <property type="match status" value="1"/>
</dbReference>
<dbReference type="InterPro" id="IPR008995">
    <property type="entry name" value="Mo/tungstate-bd_C_term_dom"/>
</dbReference>
<keyword evidence="2 7" id="KW-1003">Cell membrane</keyword>
<comment type="caution">
    <text evidence="9">The sequence shown here is derived from an EMBL/GenBank/DDBJ whole genome shotgun (WGS) entry which is preliminary data.</text>
</comment>
<dbReference type="PROSITE" id="PS00211">
    <property type="entry name" value="ABC_TRANSPORTER_1"/>
    <property type="match status" value="1"/>
</dbReference>
<evidence type="ECO:0000256" key="4">
    <source>
        <dbReference type="ARBA" id="ARBA00022840"/>
    </source>
</evidence>
<dbReference type="NCBIfam" id="TIGR01187">
    <property type="entry name" value="potA"/>
    <property type="match status" value="1"/>
</dbReference>
<dbReference type="FunFam" id="3.40.50.300:FF:000133">
    <property type="entry name" value="Spermidine/putrescine import ATP-binding protein PotA"/>
    <property type="match status" value="1"/>
</dbReference>
<dbReference type="InterPro" id="IPR005893">
    <property type="entry name" value="PotA-like"/>
</dbReference>
<evidence type="ECO:0000313" key="10">
    <source>
        <dbReference type="Proteomes" id="UP000235682"/>
    </source>
</evidence>
<sequence>MKPTLAVELKNVYQEYNGDTVLSGIDMALEKGKFYTLLGPSGCGKTTLLRIIAGFLKPTAGEIYLNNQKITHLPANRRQVNTVFQDYALFPHLTVEENIAFGLEVKGVDKKTIAQKVDEVLEMVRLTGFKKRNIQALSGGQRQRIAIARALVNEPKVLLLDEPLSALDHKLRTQMQYELRRIQQKLGITFVFVTHDQEEALALSDWIFVMDQGKIVQSGSPVDIYDEPINRYVANFIGESNILPGVMIDDYKVKFLDHLFECEDGGIASGEEIEVVLRPEDIKLSVDRPSVIKGVIRSVLFRGVFNELMVEVTPQVRLMVHTTQKMEEGQSVFIHIQPSAIHVMRFNETEEDFDARIETYDVEENS</sequence>
<dbReference type="GO" id="GO:0016887">
    <property type="term" value="F:ATP hydrolysis activity"/>
    <property type="evidence" value="ECO:0007669"/>
    <property type="project" value="InterPro"/>
</dbReference>
<evidence type="ECO:0000259" key="8">
    <source>
        <dbReference type="PROSITE" id="PS50893"/>
    </source>
</evidence>
<dbReference type="EMBL" id="PNHE01000007">
    <property type="protein sequence ID" value="PMC58701.1"/>
    <property type="molecule type" value="Genomic_DNA"/>
</dbReference>
<comment type="function">
    <text evidence="7">Part of the ABC transporter complex PotABCD involved in spermidine/putrescine import. Responsible for energy coupling to the transport system.</text>
</comment>
<keyword evidence="1 7" id="KW-0813">Transport</keyword>
<dbReference type="InterPro" id="IPR027417">
    <property type="entry name" value="P-loop_NTPase"/>
</dbReference>
<keyword evidence="6 7" id="KW-0472">Membrane</keyword>
<evidence type="ECO:0000256" key="2">
    <source>
        <dbReference type="ARBA" id="ARBA00022475"/>
    </source>
</evidence>
<dbReference type="STRING" id="84521.SAMN04487994_100159"/>